<dbReference type="Proteomes" id="UP000004995">
    <property type="component" value="Unassembled WGS sequence"/>
</dbReference>
<dbReference type="HOGENOM" id="CLU_2982655_0_0_1"/>
<organism evidence="1 2">
    <name type="scientific">Setaria italica</name>
    <name type="common">Foxtail millet</name>
    <name type="synonym">Panicum italicum</name>
    <dbReference type="NCBI Taxonomy" id="4555"/>
    <lineage>
        <taxon>Eukaryota</taxon>
        <taxon>Viridiplantae</taxon>
        <taxon>Streptophyta</taxon>
        <taxon>Embryophyta</taxon>
        <taxon>Tracheophyta</taxon>
        <taxon>Spermatophyta</taxon>
        <taxon>Magnoliopsida</taxon>
        <taxon>Liliopsida</taxon>
        <taxon>Poales</taxon>
        <taxon>Poaceae</taxon>
        <taxon>PACMAD clade</taxon>
        <taxon>Panicoideae</taxon>
        <taxon>Panicodae</taxon>
        <taxon>Paniceae</taxon>
        <taxon>Cenchrinae</taxon>
        <taxon>Setaria</taxon>
    </lineage>
</organism>
<protein>
    <submittedName>
        <fullName evidence="1">Uncharacterized protein</fullName>
    </submittedName>
</protein>
<reference evidence="2" key="1">
    <citation type="journal article" date="2012" name="Nat. Biotechnol.">
        <title>Reference genome sequence of the model plant Setaria.</title>
        <authorList>
            <person name="Bennetzen J.L."/>
            <person name="Schmutz J."/>
            <person name="Wang H."/>
            <person name="Percifield R."/>
            <person name="Hawkins J."/>
            <person name="Pontaroli A.C."/>
            <person name="Estep M."/>
            <person name="Feng L."/>
            <person name="Vaughn J.N."/>
            <person name="Grimwood J."/>
            <person name="Jenkins J."/>
            <person name="Barry K."/>
            <person name="Lindquist E."/>
            <person name="Hellsten U."/>
            <person name="Deshpande S."/>
            <person name="Wang X."/>
            <person name="Wu X."/>
            <person name="Mitros T."/>
            <person name="Triplett J."/>
            <person name="Yang X."/>
            <person name="Ye C.Y."/>
            <person name="Mauro-Herrera M."/>
            <person name="Wang L."/>
            <person name="Li P."/>
            <person name="Sharma M."/>
            <person name="Sharma R."/>
            <person name="Ronald P.C."/>
            <person name="Panaud O."/>
            <person name="Kellogg E.A."/>
            <person name="Brutnell T.P."/>
            <person name="Doust A.N."/>
            <person name="Tuskan G.A."/>
            <person name="Rokhsar D."/>
            <person name="Devos K.M."/>
        </authorList>
    </citation>
    <scope>NUCLEOTIDE SEQUENCE [LARGE SCALE GENOMIC DNA]</scope>
    <source>
        <strain evidence="2">cv. Yugu1</strain>
    </source>
</reference>
<name>K3ZYX1_SETIT</name>
<accession>K3ZYX1</accession>
<keyword evidence="2" id="KW-1185">Reference proteome</keyword>
<evidence type="ECO:0000313" key="1">
    <source>
        <dbReference type="EnsemblPlants" id="KQL23089"/>
    </source>
</evidence>
<reference evidence="1" key="2">
    <citation type="submission" date="2018-08" db="UniProtKB">
        <authorList>
            <consortium name="EnsemblPlants"/>
        </authorList>
    </citation>
    <scope>IDENTIFICATION</scope>
    <source>
        <strain evidence="1">Yugu1</strain>
    </source>
</reference>
<dbReference type="EnsemblPlants" id="KQL23089">
    <property type="protein sequence ID" value="KQL23089"/>
    <property type="gene ID" value="SETIT_031803mg"/>
</dbReference>
<dbReference type="InParanoid" id="K3ZYX1"/>
<sequence length="58" mass="6735">MSHTTTQPRVKSFMYQNTIGKKMRKFISDSSLLSRTAAHVFLHLHPFPNPKVNALYME</sequence>
<dbReference type="Gramene" id="KQL23089">
    <property type="protein sequence ID" value="KQL23089"/>
    <property type="gene ID" value="SETIT_031803mg"/>
</dbReference>
<proteinExistence type="predicted"/>
<dbReference type="AlphaFoldDB" id="K3ZYX1"/>
<evidence type="ECO:0000313" key="2">
    <source>
        <dbReference type="Proteomes" id="UP000004995"/>
    </source>
</evidence>
<dbReference type="EMBL" id="AGNK02000783">
    <property type="status" value="NOT_ANNOTATED_CDS"/>
    <property type="molecule type" value="Genomic_DNA"/>
</dbReference>